<accession>A0AAW7IHA0</accession>
<dbReference type="PANTHER" id="PTHR43405:SF1">
    <property type="entry name" value="GLYCOSYL HYDROLASE DIGH"/>
    <property type="match status" value="1"/>
</dbReference>
<keyword evidence="3" id="KW-0732">Signal</keyword>
<comment type="caution">
    <text evidence="6">The sequence shown here is derived from an EMBL/GenBank/DDBJ whole genome shotgun (WGS) entry which is preliminary data.</text>
</comment>
<dbReference type="RefSeq" id="WP_289319150.1">
    <property type="nucleotide sequence ID" value="NZ_JAUCEY010000007.1"/>
</dbReference>
<dbReference type="InterPro" id="IPR017853">
    <property type="entry name" value="GH"/>
</dbReference>
<dbReference type="EMBL" id="JAUCEY010000007">
    <property type="protein sequence ID" value="MDM5450971.1"/>
    <property type="molecule type" value="Genomic_DNA"/>
</dbReference>
<proteinExistence type="predicted"/>
<gene>
    <name evidence="6" type="ORF">QUF89_01715</name>
</gene>
<dbReference type="InterPro" id="IPR003790">
    <property type="entry name" value="GHL10"/>
</dbReference>
<reference evidence="6" key="1">
    <citation type="submission" date="2023-06" db="EMBL/GenBank/DDBJ databases">
        <title>Comparative genomics of Bacillaceae isolates and their secondary metabolite potential.</title>
        <authorList>
            <person name="Song L."/>
            <person name="Nielsen L.J."/>
            <person name="Mohite O."/>
            <person name="Xu X."/>
            <person name="Weber T."/>
            <person name="Kovacs A.T."/>
        </authorList>
    </citation>
    <scope>NUCLEOTIDE SEQUENCE</scope>
    <source>
        <strain evidence="6">D8_B_37</strain>
    </source>
</reference>
<name>A0AAW7IHA0_9BACI</name>
<sequence>MRKVLFSGFVVLIVLISSIENFTIFKDSKVKAATSSLSETWISTPSDIEDTFVSSQFPTTNYSTSQYLVVGKHQTFATTRSFLKFTLPTLPKGAVVTSAKLSLYQYYNSTNQVTVDIKPINSSWSANTLNWNNKPSEGSSVSNAIVDKPSWKDFFITNLVKSWYSGAAANQGVAVQFRDETQATKIFYSSNHTTYTTLKPKLTITYSIPEPQKEYRAFWVDMFHDGAKTPAQVDQLIKDVKVSNANTIFLQVRRRGDAYYSNSLEPKTEDSFLQSGYDPLADLIQKAHSANPKIQVHAWFAMMPIWNKTTPPKDSNHIFNAHGMSQPIENNWLSKTNTGRYVSGSDYVIDPGHPDAVNYTRDVIQRVVNNYDVDGIQMDLIRYMGEEWGYNDVSVQRYNQAYGKSGIPQPDDPAWKQWRRDQVNNMVRKIYTSVQSVKPSVTVSAATIAWGDGPKTMEDWNNSSTMNSVLQDWRSWLEEGSIDLAIPMNYFREYDANQKGYFDNWSEWEKNNQGKRKTLSGVGIYLNSIQDGLSQIKKAQAPSATGKKLSGVGLYSYAVTNKDNVMNSEFYKELSSVTSYSSEPAFSTYLSVPDLPWKIAPTKGHLSASTNYKNHRLVRLTGPEIRQTYTDGSGDFQIIDLTPGTYSIQINEKSYGITIEAGKVSKTTIN</sequence>
<dbReference type="InterPro" id="IPR055372">
    <property type="entry name" value="CBM96"/>
</dbReference>
<dbReference type="Gene3D" id="3.20.20.80">
    <property type="entry name" value="Glycosidases"/>
    <property type="match status" value="1"/>
</dbReference>
<evidence type="ECO:0000259" key="4">
    <source>
        <dbReference type="Pfam" id="PF02638"/>
    </source>
</evidence>
<evidence type="ECO:0000256" key="3">
    <source>
        <dbReference type="ARBA" id="ARBA00022729"/>
    </source>
</evidence>
<evidence type="ECO:0000256" key="1">
    <source>
        <dbReference type="ARBA" id="ARBA00004613"/>
    </source>
</evidence>
<dbReference type="Proteomes" id="UP001234602">
    <property type="component" value="Unassembled WGS sequence"/>
</dbReference>
<dbReference type="SUPFAM" id="SSF117074">
    <property type="entry name" value="Hypothetical protein PA1324"/>
    <property type="match status" value="1"/>
</dbReference>
<evidence type="ECO:0000256" key="2">
    <source>
        <dbReference type="ARBA" id="ARBA00022525"/>
    </source>
</evidence>
<protein>
    <submittedName>
        <fullName evidence="6">Family 10 glycosylhydrolase</fullName>
    </submittedName>
</protein>
<dbReference type="Gene3D" id="2.60.120.970">
    <property type="match status" value="1"/>
</dbReference>
<dbReference type="InterPro" id="IPR052177">
    <property type="entry name" value="Divisome_Glycosyl_Hydrolase"/>
</dbReference>
<dbReference type="SUPFAM" id="SSF51445">
    <property type="entry name" value="(Trans)glycosidases"/>
    <property type="match status" value="1"/>
</dbReference>
<comment type="subcellular location">
    <subcellularLocation>
        <location evidence="1">Secreted</location>
    </subcellularLocation>
</comment>
<evidence type="ECO:0000313" key="6">
    <source>
        <dbReference type="EMBL" id="MDM5450971.1"/>
    </source>
</evidence>
<evidence type="ECO:0000259" key="5">
    <source>
        <dbReference type="Pfam" id="PF24517"/>
    </source>
</evidence>
<dbReference type="Pfam" id="PF24517">
    <property type="entry name" value="CBM96"/>
    <property type="match status" value="1"/>
</dbReference>
<dbReference type="Pfam" id="PF02638">
    <property type="entry name" value="GHL10"/>
    <property type="match status" value="1"/>
</dbReference>
<dbReference type="AlphaFoldDB" id="A0AAW7IHA0"/>
<keyword evidence="2" id="KW-0964">Secreted</keyword>
<dbReference type="PANTHER" id="PTHR43405">
    <property type="entry name" value="GLYCOSYL HYDROLASE DIGH"/>
    <property type="match status" value="1"/>
</dbReference>
<dbReference type="GO" id="GO:0005576">
    <property type="term" value="C:extracellular region"/>
    <property type="evidence" value="ECO:0007669"/>
    <property type="project" value="UniProtKB-SubCell"/>
</dbReference>
<evidence type="ECO:0000313" key="7">
    <source>
        <dbReference type="Proteomes" id="UP001234602"/>
    </source>
</evidence>
<organism evidence="6 7">
    <name type="scientific">Peribacillus simplex</name>
    <dbReference type="NCBI Taxonomy" id="1478"/>
    <lineage>
        <taxon>Bacteria</taxon>
        <taxon>Bacillati</taxon>
        <taxon>Bacillota</taxon>
        <taxon>Bacilli</taxon>
        <taxon>Bacillales</taxon>
        <taxon>Bacillaceae</taxon>
        <taxon>Peribacillus</taxon>
    </lineage>
</organism>
<feature type="domain" description="Glycosyl hydrolase-like 10" evidence="4">
    <location>
        <begin position="229"/>
        <end position="529"/>
    </location>
</feature>
<dbReference type="NCBIfam" id="NF033679">
    <property type="entry name" value="DNRLRE_dom"/>
    <property type="match status" value="1"/>
</dbReference>
<feature type="domain" description="Carbohydrate-binding module family 96" evidence="5">
    <location>
        <begin position="46"/>
        <end position="206"/>
    </location>
</feature>